<evidence type="ECO:0000256" key="4">
    <source>
        <dbReference type="ARBA" id="ARBA00030759"/>
    </source>
</evidence>
<evidence type="ECO:0000256" key="1">
    <source>
        <dbReference type="ARBA" id="ARBA00005799"/>
    </source>
</evidence>
<feature type="non-terminal residue" evidence="7">
    <location>
        <position position="597"/>
    </location>
</feature>
<evidence type="ECO:0000313" key="8">
    <source>
        <dbReference type="Proteomes" id="UP000233654"/>
    </source>
</evidence>
<keyword evidence="2" id="KW-0547">Nucleotide-binding</keyword>
<dbReference type="InterPro" id="IPR003593">
    <property type="entry name" value="AAA+_ATPase"/>
</dbReference>
<dbReference type="InterPro" id="IPR041628">
    <property type="entry name" value="ChlI/MoxR_AAA_lid"/>
</dbReference>
<dbReference type="Gene3D" id="3.40.50.410">
    <property type="entry name" value="von Willebrand factor, type A domain"/>
    <property type="match status" value="1"/>
</dbReference>
<dbReference type="CDD" id="cd00009">
    <property type="entry name" value="AAA"/>
    <property type="match status" value="1"/>
</dbReference>
<evidence type="ECO:0000256" key="2">
    <source>
        <dbReference type="ARBA" id="ARBA00022741"/>
    </source>
</evidence>
<dbReference type="InterPro" id="IPR002035">
    <property type="entry name" value="VWF_A"/>
</dbReference>
<dbReference type="SUPFAM" id="SSF53300">
    <property type="entry name" value="vWA-like"/>
    <property type="match status" value="1"/>
</dbReference>
<feature type="compositionally biased region" description="Polar residues" evidence="5">
    <location>
        <begin position="422"/>
        <end position="434"/>
    </location>
</feature>
<evidence type="ECO:0000259" key="6">
    <source>
        <dbReference type="PROSITE" id="PS50234"/>
    </source>
</evidence>
<dbReference type="Pfam" id="PF17863">
    <property type="entry name" value="AAA_lid_2"/>
    <property type="match status" value="1"/>
</dbReference>
<accession>A0A2N3G4T9</accession>
<proteinExistence type="inferred from homology"/>
<dbReference type="InterPro" id="IPR027417">
    <property type="entry name" value="P-loop_NTPase"/>
</dbReference>
<dbReference type="PANTHER" id="PTHR35023">
    <property type="entry name" value="CHELATASE-RELATED"/>
    <property type="match status" value="1"/>
</dbReference>
<dbReference type="SMART" id="SM00382">
    <property type="entry name" value="AAA"/>
    <property type="match status" value="1"/>
</dbReference>
<dbReference type="GO" id="GO:0005524">
    <property type="term" value="F:ATP binding"/>
    <property type="evidence" value="ECO:0007669"/>
    <property type="project" value="UniProtKB-KW"/>
</dbReference>
<dbReference type="InterPro" id="IPR052989">
    <property type="entry name" value="Mg-chelatase_DI-like"/>
</dbReference>
<evidence type="ECO:0000256" key="3">
    <source>
        <dbReference type="ARBA" id="ARBA00022840"/>
    </source>
</evidence>
<comment type="similarity">
    <text evidence="1">Belongs to the Mg-chelatase subunits D/I family.</text>
</comment>
<dbReference type="Pfam" id="PF01078">
    <property type="entry name" value="Mg_chelatase"/>
    <property type="match status" value="1"/>
</dbReference>
<comment type="caution">
    <text evidence="7">The sequence shown here is derived from an EMBL/GenBank/DDBJ whole genome shotgun (WGS) entry which is preliminary data.</text>
</comment>
<reference evidence="7 8" key="1">
    <citation type="journal article" date="2017" name="ISME J.">
        <title>Potential for microbial H2 and metal transformations associated with novel bacteria and archaea in deep terrestrial subsurface sediments.</title>
        <authorList>
            <person name="Hernsdorf A.W."/>
            <person name="Amano Y."/>
            <person name="Miyakawa K."/>
            <person name="Ise K."/>
            <person name="Suzuki Y."/>
            <person name="Anantharaman K."/>
            <person name="Probst A."/>
            <person name="Burstein D."/>
            <person name="Thomas B.C."/>
            <person name="Banfield J.F."/>
        </authorList>
    </citation>
    <scope>NUCLEOTIDE SEQUENCE [LARGE SCALE GENOMIC DNA]</scope>
    <source>
        <strain evidence="7">HGW-Actinobacteria-3</strain>
    </source>
</reference>
<dbReference type="Gene3D" id="3.40.50.300">
    <property type="entry name" value="P-loop containing nucleotide triphosphate hydrolases"/>
    <property type="match status" value="1"/>
</dbReference>
<feature type="region of interest" description="Disordered" evidence="5">
    <location>
        <begin position="354"/>
        <end position="434"/>
    </location>
</feature>
<dbReference type="SUPFAM" id="SSF52540">
    <property type="entry name" value="P-loop containing nucleoside triphosphate hydrolases"/>
    <property type="match status" value="1"/>
</dbReference>
<organism evidence="7 8">
    <name type="scientific">Candidatus Anoxymicrobium japonicum</name>
    <dbReference type="NCBI Taxonomy" id="2013648"/>
    <lineage>
        <taxon>Bacteria</taxon>
        <taxon>Bacillati</taxon>
        <taxon>Actinomycetota</taxon>
        <taxon>Candidatus Geothermincolia</taxon>
        <taxon>Candidatus Geothermincolales</taxon>
        <taxon>Candidatus Anoxymicrobiaceae</taxon>
        <taxon>Candidatus Anoxymicrobium</taxon>
    </lineage>
</organism>
<keyword evidence="3" id="KW-0067">ATP-binding</keyword>
<dbReference type="PANTHER" id="PTHR35023:SF1">
    <property type="entry name" value="MG-PROTOPORPHYRIN IX CHELATASE"/>
    <property type="match status" value="1"/>
</dbReference>
<feature type="domain" description="VWFA" evidence="6">
    <location>
        <begin position="474"/>
        <end position="597"/>
    </location>
</feature>
<dbReference type="Gene3D" id="1.10.8.80">
    <property type="entry name" value="Magnesium chelatase subunit I, C-Terminal domain"/>
    <property type="match status" value="1"/>
</dbReference>
<protein>
    <recommendedName>
        <fullName evidence="4">Mg-protoporphyrin IX chelatase</fullName>
    </recommendedName>
</protein>
<gene>
    <name evidence="7" type="ORF">CVT63_06375</name>
</gene>
<name>A0A2N3G4T9_9ACTN</name>
<dbReference type="Proteomes" id="UP000233654">
    <property type="component" value="Unassembled WGS sequence"/>
</dbReference>
<feature type="compositionally biased region" description="Basic and acidic residues" evidence="5">
    <location>
        <begin position="362"/>
        <end position="372"/>
    </location>
</feature>
<dbReference type="AlphaFoldDB" id="A0A2N3G4T9"/>
<dbReference type="Pfam" id="PF13519">
    <property type="entry name" value="VWA_2"/>
    <property type="match status" value="1"/>
</dbReference>
<evidence type="ECO:0000256" key="5">
    <source>
        <dbReference type="SAM" id="MobiDB-lite"/>
    </source>
</evidence>
<dbReference type="InterPro" id="IPR000523">
    <property type="entry name" value="Mg_chelatse_chII-like_cat_dom"/>
</dbReference>
<sequence length="597" mass="64712">MNKNDTVFPFTAVVGQEQVKLALLLNAVSHQVGGVFIRGRRGTAKSTLARALAHLLPEINVVPDCPFSCDPQDIESLCGYCADRLALEGLLLTGKSRMKIVTLPLNATEEMVVGTLDIEKALCHGERSFDPGILARANRSILYVDEVNLLEDHIVDLLLDSAAMGVNIVEREGISFRHSARFILIGTMNPEEGDLRPQLEDRFGLCAEVDREVSVAERAEILKRTLQFNSNPLEFESRWHTEQQRLRERLVAARERYPSVEVPEPLIDAIALIVERAGADGHRADISMLHSARALAALEERNAIDMNDLSRVAPIALNHRIRKGPPGMKDNPHLDMPSLLEGLIAIEQMELPGFAAPGKSMEGSHADTRAEGKMQPAPAEAPASTGFGHIAIPDTRERQGTAPGKRNQAQNADSQGRYYRSASPSGSKQISPSNIAIDATIRASAARGGDDEGKLQVLPEDIKVKLRKRKYGACILFVVDASASMLVQGRLDASREAIMSLLAEAYQKRDRVGLVMFKDDAAQIVMSPTSSPALARKLLSELSAGGATPLSHGLAVGYKVLERELSRTPRPTPILVLISDGGGNVTMSASDPLAEAL</sequence>
<dbReference type="InterPro" id="IPR036465">
    <property type="entry name" value="vWFA_dom_sf"/>
</dbReference>
<dbReference type="PROSITE" id="PS50234">
    <property type="entry name" value="VWFA"/>
    <property type="match status" value="1"/>
</dbReference>
<dbReference type="EMBL" id="PHEX01000058">
    <property type="protein sequence ID" value="PKQ27740.1"/>
    <property type="molecule type" value="Genomic_DNA"/>
</dbReference>
<evidence type="ECO:0000313" key="7">
    <source>
        <dbReference type="EMBL" id="PKQ27740.1"/>
    </source>
</evidence>